<comment type="caution">
    <text evidence="1">The sequence shown here is derived from an EMBL/GenBank/DDBJ whole genome shotgun (WGS) entry which is preliminary data.</text>
</comment>
<evidence type="ECO:0000313" key="1">
    <source>
        <dbReference type="EMBL" id="KAH7992034.1"/>
    </source>
</evidence>
<reference evidence="1" key="1">
    <citation type="submission" date="2021-08" db="EMBL/GenBank/DDBJ databases">
        <title>The first chromosome-level gecko genome reveals the dynamic sex chromosomes of Neotropical dwarf geckos (Sphaerodactylidae: Sphaerodactylus).</title>
        <authorList>
            <person name="Pinto B.J."/>
            <person name="Keating S.E."/>
            <person name="Gamble T."/>
        </authorList>
    </citation>
    <scope>NUCLEOTIDE SEQUENCE</scope>
    <source>
        <strain evidence="1">TG3544</strain>
    </source>
</reference>
<sequence>MEVGLHDLEQPDVSLADEWSYCNTDLHPEHRQMSQLAAIKNYLTGKEPLLQSGQGMRPSQPGSLRVQAGSPRQQPLAEGSQRLASHVEAARLAGKRAVDPHFPASQTASECREEAPDSSP</sequence>
<accession>A0ACB8EH93</accession>
<protein>
    <submittedName>
        <fullName evidence="1">Uncharacterized protein</fullName>
    </submittedName>
</protein>
<organism evidence="1 2">
    <name type="scientific">Sphaerodactylus townsendi</name>
    <dbReference type="NCBI Taxonomy" id="933632"/>
    <lineage>
        <taxon>Eukaryota</taxon>
        <taxon>Metazoa</taxon>
        <taxon>Chordata</taxon>
        <taxon>Craniata</taxon>
        <taxon>Vertebrata</taxon>
        <taxon>Euteleostomi</taxon>
        <taxon>Lepidosauria</taxon>
        <taxon>Squamata</taxon>
        <taxon>Bifurcata</taxon>
        <taxon>Gekkota</taxon>
        <taxon>Sphaerodactylidae</taxon>
        <taxon>Sphaerodactylus</taxon>
    </lineage>
</organism>
<dbReference type="Proteomes" id="UP000827872">
    <property type="component" value="Linkage Group LG03"/>
</dbReference>
<keyword evidence="2" id="KW-1185">Reference proteome</keyword>
<evidence type="ECO:0000313" key="2">
    <source>
        <dbReference type="Proteomes" id="UP000827872"/>
    </source>
</evidence>
<proteinExistence type="predicted"/>
<gene>
    <name evidence="1" type="ORF">K3G42_018465</name>
</gene>
<name>A0ACB8EH93_9SAUR</name>
<dbReference type="EMBL" id="CM037616">
    <property type="protein sequence ID" value="KAH7992034.1"/>
    <property type="molecule type" value="Genomic_DNA"/>
</dbReference>